<evidence type="ECO:0000256" key="3">
    <source>
        <dbReference type="ARBA" id="ARBA00023012"/>
    </source>
</evidence>
<dbReference type="SUPFAM" id="SSF63829">
    <property type="entry name" value="Calcium-dependent phosphotriesterase"/>
    <property type="match status" value="2"/>
</dbReference>
<dbReference type="RefSeq" id="WP_184221425.1">
    <property type="nucleotide sequence ID" value="NZ_JACHIP010000006.1"/>
</dbReference>
<evidence type="ECO:0000259" key="5">
    <source>
        <dbReference type="SMART" id="SM00387"/>
    </source>
</evidence>
<dbReference type="SUPFAM" id="SSF55874">
    <property type="entry name" value="ATPase domain of HSP90 chaperone/DNA topoisomerase II/histidine kinase"/>
    <property type="match status" value="1"/>
</dbReference>
<dbReference type="SMART" id="SM00387">
    <property type="entry name" value="HATPase_c"/>
    <property type="match status" value="1"/>
</dbReference>
<dbReference type="Gene3D" id="2.130.10.10">
    <property type="entry name" value="YVTN repeat-like/Quinoprotein amine dehydrogenase"/>
    <property type="match status" value="2"/>
</dbReference>
<evidence type="ECO:0000313" key="6">
    <source>
        <dbReference type="EMBL" id="MBB5059698.1"/>
    </source>
</evidence>
<keyword evidence="4" id="KW-0472">Membrane</keyword>
<dbReference type="InterPro" id="IPR013783">
    <property type="entry name" value="Ig-like_fold"/>
</dbReference>
<keyword evidence="6" id="KW-0456">Lyase</keyword>
<keyword evidence="4" id="KW-1133">Transmembrane helix</keyword>
<sequence>MCGRTSESQSAAIQSLHHAAWTSDNGIGAVFNIQQASDGFLWLTTSRGVLRFDGVRFESLEQATFGAVQDVDTLSVFVSPSGSLWLTTRSAGILRWKDGKITVFSDRRCTPAGLIGGMVAEEGDESLWFASTSGLAHLNGSACELIGTDHGYPGGFPKSLFVDRSRTVWVVSASGILLSKPQGQRDFRSVSGSIHSSGTAVVIRQDPTGTIWISDDAGLRHLITGDKPAVDFHVPVTVAPPSSRDFAFAANGSLWTVSSDGVDHFSQESVAKASPYLDGKSSESFTPQQGLSSDGVSKVMIDREGTVWIGTNSGLDSLHRPVLQSLSLPHTQEHELGLVAAENGSLWVGSRSMPLTHVMPDGTVKTLPEMTQLTCIRRDRSGAIWLGRGVDSSVWRSEGDRFVRVPGPVGDNQPVVALEFDRNNVPWIYTTNGLTYRMLHYSWVNENEELGKKIAVLGAMTSDEAGNIWFAFSDRLVKWDGDKFEKFSYPKGMQNVSPATMSAHNGHVWLAGRGGVDLFSNGRFYQMRWKDKNPVGRVSGIAETPDGELWINGFSGITHISAPALTNWLRSPTSEAATEHFDTADGLPGFSGDRLPEPSLVQAPDGKLWFATTKGVASLNPSALASQRNQMPPPVVITSITGNGKAFPGWNDIVFPQHTRNLEVDYTALSLFIPQRVLFRYKLEGYDKDWQDAGTRRQVFYTGLPPRHYRMRVIACNNDGIWNDIGAGLNVTLQPAFYQTIWFLALCGVLLLIATWRAYLFRVERLADALRARFNERLNERTRLAHDLHDTLLQTIQAGKLSTDQALARSADIVGLRNALERLSELLGQAVAEGRAALSALHVSSTESNDLARALRGVLDECLNCETMQVDLSIEGKSRDMHPIARDEVYRIAYEAIRNACAHSEATLLKVQLVYTHELTLRVLDNGKGIDPYILRHGRDGHYGLSGLRERATRIGAILDVSSSQPGGTRIVLTVAGKAIFLNKRS</sequence>
<accession>A0A7W7ZH91</accession>
<reference evidence="6 7" key="1">
    <citation type="submission" date="2020-08" db="EMBL/GenBank/DDBJ databases">
        <title>Genomic Encyclopedia of Type Strains, Phase IV (KMG-V): Genome sequencing to study the core and pangenomes of soil and plant-associated prokaryotes.</title>
        <authorList>
            <person name="Whitman W."/>
        </authorList>
    </citation>
    <scope>NUCLEOTIDE SEQUENCE [LARGE SCALE GENOMIC DNA]</scope>
    <source>
        <strain evidence="6 7">M8UP14</strain>
    </source>
</reference>
<dbReference type="EMBL" id="JACHIP010000006">
    <property type="protein sequence ID" value="MBB5059698.1"/>
    <property type="molecule type" value="Genomic_DNA"/>
</dbReference>
<dbReference type="Pfam" id="PF07495">
    <property type="entry name" value="Y_Y_Y"/>
    <property type="match status" value="1"/>
</dbReference>
<dbReference type="Pfam" id="PF02518">
    <property type="entry name" value="HATPase_c"/>
    <property type="match status" value="1"/>
</dbReference>
<protein>
    <submittedName>
        <fullName evidence="6">Signal transduction histidine kinase/streptogramin lyase</fullName>
    </submittedName>
</protein>
<dbReference type="Proteomes" id="UP000540989">
    <property type="component" value="Unassembled WGS sequence"/>
</dbReference>
<evidence type="ECO:0000256" key="4">
    <source>
        <dbReference type="SAM" id="Phobius"/>
    </source>
</evidence>
<dbReference type="GO" id="GO:0000155">
    <property type="term" value="F:phosphorelay sensor kinase activity"/>
    <property type="evidence" value="ECO:0007669"/>
    <property type="project" value="InterPro"/>
</dbReference>
<dbReference type="AlphaFoldDB" id="A0A7W7ZH91"/>
<organism evidence="6 7">
    <name type="scientific">Granulicella aggregans</name>
    <dbReference type="NCBI Taxonomy" id="474949"/>
    <lineage>
        <taxon>Bacteria</taxon>
        <taxon>Pseudomonadati</taxon>
        <taxon>Acidobacteriota</taxon>
        <taxon>Terriglobia</taxon>
        <taxon>Terriglobales</taxon>
        <taxon>Acidobacteriaceae</taxon>
        <taxon>Granulicella</taxon>
    </lineage>
</organism>
<dbReference type="GO" id="GO:0016829">
    <property type="term" value="F:lyase activity"/>
    <property type="evidence" value="ECO:0007669"/>
    <property type="project" value="UniProtKB-KW"/>
</dbReference>
<dbReference type="Gene3D" id="3.30.565.10">
    <property type="entry name" value="Histidine kinase-like ATPase, C-terminal domain"/>
    <property type="match status" value="1"/>
</dbReference>
<dbReference type="PANTHER" id="PTHR24421:SF62">
    <property type="entry name" value="SENSORY TRANSDUCTION HISTIDINE KINASE"/>
    <property type="match status" value="1"/>
</dbReference>
<keyword evidence="1" id="KW-0808">Transferase</keyword>
<dbReference type="Pfam" id="PF07730">
    <property type="entry name" value="HisKA_3"/>
    <property type="match status" value="1"/>
</dbReference>
<evidence type="ECO:0000313" key="7">
    <source>
        <dbReference type="Proteomes" id="UP000540989"/>
    </source>
</evidence>
<dbReference type="PANTHER" id="PTHR24421">
    <property type="entry name" value="NITRATE/NITRITE SENSOR PROTEIN NARX-RELATED"/>
    <property type="match status" value="1"/>
</dbReference>
<evidence type="ECO:0000256" key="1">
    <source>
        <dbReference type="ARBA" id="ARBA00022679"/>
    </source>
</evidence>
<dbReference type="InterPro" id="IPR011712">
    <property type="entry name" value="Sig_transdc_His_kin_sub3_dim/P"/>
</dbReference>
<dbReference type="CDD" id="cd16917">
    <property type="entry name" value="HATPase_UhpB-NarQ-NarX-like"/>
    <property type="match status" value="1"/>
</dbReference>
<name>A0A7W7ZH91_9BACT</name>
<dbReference type="Gene3D" id="1.20.5.1930">
    <property type="match status" value="1"/>
</dbReference>
<dbReference type="InterPro" id="IPR011123">
    <property type="entry name" value="Y_Y_Y"/>
</dbReference>
<comment type="caution">
    <text evidence="6">The sequence shown here is derived from an EMBL/GenBank/DDBJ whole genome shotgun (WGS) entry which is preliminary data.</text>
</comment>
<dbReference type="GO" id="GO:0046983">
    <property type="term" value="F:protein dimerization activity"/>
    <property type="evidence" value="ECO:0007669"/>
    <property type="project" value="InterPro"/>
</dbReference>
<dbReference type="GO" id="GO:0016020">
    <property type="term" value="C:membrane"/>
    <property type="evidence" value="ECO:0007669"/>
    <property type="project" value="InterPro"/>
</dbReference>
<dbReference type="Gene3D" id="2.60.40.10">
    <property type="entry name" value="Immunoglobulins"/>
    <property type="match status" value="1"/>
</dbReference>
<feature type="domain" description="Histidine kinase/HSP90-like ATPase" evidence="5">
    <location>
        <begin position="884"/>
        <end position="979"/>
    </location>
</feature>
<dbReference type="InterPro" id="IPR015943">
    <property type="entry name" value="WD40/YVTN_repeat-like_dom_sf"/>
</dbReference>
<proteinExistence type="predicted"/>
<dbReference type="InterPro" id="IPR036890">
    <property type="entry name" value="HATPase_C_sf"/>
</dbReference>
<keyword evidence="3" id="KW-0902">Two-component regulatory system</keyword>
<dbReference type="InterPro" id="IPR050482">
    <property type="entry name" value="Sensor_HK_TwoCompSys"/>
</dbReference>
<gene>
    <name evidence="6" type="ORF">HDF16_004424</name>
</gene>
<dbReference type="InterPro" id="IPR003594">
    <property type="entry name" value="HATPase_dom"/>
</dbReference>
<keyword evidence="2 6" id="KW-0418">Kinase</keyword>
<feature type="transmembrane region" description="Helical" evidence="4">
    <location>
        <begin position="741"/>
        <end position="761"/>
    </location>
</feature>
<evidence type="ECO:0000256" key="2">
    <source>
        <dbReference type="ARBA" id="ARBA00022777"/>
    </source>
</evidence>
<keyword evidence="7" id="KW-1185">Reference proteome</keyword>
<keyword evidence="4" id="KW-0812">Transmembrane</keyword>